<accession>F4PKG7</accession>
<protein>
    <recommendedName>
        <fullName evidence="2">Fibronectin type-III domain-containing protein</fullName>
    </recommendedName>
</protein>
<evidence type="ECO:0000256" key="1">
    <source>
        <dbReference type="SAM" id="Phobius"/>
    </source>
</evidence>
<dbReference type="SUPFAM" id="SSF49265">
    <property type="entry name" value="Fibronectin type III"/>
    <property type="match status" value="1"/>
</dbReference>
<feature type="domain" description="Fibronectin type-III" evidence="2">
    <location>
        <begin position="635"/>
        <end position="711"/>
    </location>
</feature>
<feature type="domain" description="Fibronectin type-III" evidence="2">
    <location>
        <begin position="482"/>
        <end position="562"/>
    </location>
</feature>
<dbReference type="RefSeq" id="XP_004361942.1">
    <property type="nucleotide sequence ID" value="XM_004361885.1"/>
</dbReference>
<dbReference type="SMART" id="SM00060">
    <property type="entry name" value="FN3"/>
    <property type="match status" value="3"/>
</dbReference>
<dbReference type="AlphaFoldDB" id="F4PKG7"/>
<proteinExistence type="predicted"/>
<keyword evidence="1" id="KW-0812">Transmembrane</keyword>
<sequence>MPGFYFYEKHITSSNCSDTRNAGRALITTDSKFSYCTPSESFAHYIEDMSISNESKKRGVACPTGGSVPDNIAYSSIVPEPSFSFSFTFSSVFFDRIITIKDFTNSWPSYLTYSMPMSYQANGAGNQIPLTSSCSATAGCVLSFPSDIRNATVYAVPNFLAPHSQLQIESFNFQLNLCLVRRASPIQPLNATYLLMISYPQNDCSGLNAPLAVMSAVIDQCYVGGFTRSYKYTYDVDTDKAAVVAYNNEVCQEPGVESISSTHLGQCQLYLLTGTKARFMSFKVSEFPLLPVEGHYFYEKHITYENCSDTTNAGRTLIHASESTCVRAENYDRFINSISQQGAGLLSSYSVSTSCGQTSGITFRGLSCGVEIVPDNIAYSTVVPELVFAPFLSSVSLDSITVKYFTNSWPSYLTYSMPGYSMSYQIDGTGNQIPLTSSCSATAGCTLNFPSAGLNIKLYATPNFYAPPGITPQVTTQTIQLPSPPKVTSINIIKTMHDSITFEYVVNDLSYGSETTYIVKVNGVENNSNASCAVGPSCTIKGLVAGSNVTLSVYAVTRNYASVEFTQNATLYQAITKIELPTLVSRTNSLSLTYNLVGGDKRYPLLSSTTNSVTTVHPPASQPLPQTHNAQTLASISNQNLTVVSLATTSVIVEYSYNGGVPGETTVSFTVNSTAATCTPIQGSSSQCNISSLTPGSTYDIVATISNDGTTVTAQKTFTTYPSVVLSIALEQYNSYFNVSYTTKGGIPGATTYIGVVNGTEMEAHPGYFIYHYENGQYPSRKIFTIVVYATNDGDTDMEILRFTTYVPPGGFSTSQVFGVNSVNMTWTELVGGKPDSTYYQATLDFEGGPNIVKCNTTGFYCYIDNLVPDVEYYYGFYAYNSFFNPHYNNGDSHTYPELNKNCTDDCNGQGQCVIGSCECDQGWDGPSCNIKLSSNTTQSIVLAPTTTNQPTLSISFNNQVKFSIGLLKLVEIDTVNNNTDVRGLDLTTLTGWKSSGNGLYYNASGLSIFIGATQVKQDNAEVYFAGQTYNNTVGSILYNITISGWAFASPNNQFEIHASISNPTICKETLNNSTFSTPNNLTSSLLIGDATVSEALLQGKLVHSSMVDTLPNIITYRSESGGSVNTTTIVAITPTFTRSITIQPSFHLINRNLTQECTTDDSVSLAPISHPSFIIMLILISILLNILI</sequence>
<reference evidence="4" key="1">
    <citation type="journal article" date="2011" name="Genome Res.">
        <title>Phylogeny-wide analysis of social amoeba genomes highlights ancient origins for complex intercellular communication.</title>
        <authorList>
            <person name="Heidel A.J."/>
            <person name="Lawal H.M."/>
            <person name="Felder M."/>
            <person name="Schilde C."/>
            <person name="Helps N.R."/>
            <person name="Tunggal B."/>
            <person name="Rivero F."/>
            <person name="John U."/>
            <person name="Schleicher M."/>
            <person name="Eichinger L."/>
            <person name="Platzer M."/>
            <person name="Noegel A.A."/>
            <person name="Schaap P."/>
            <person name="Gloeckner G."/>
        </authorList>
    </citation>
    <scope>NUCLEOTIDE SEQUENCE [LARGE SCALE GENOMIC DNA]</scope>
    <source>
        <strain evidence="4">SH3</strain>
    </source>
</reference>
<evidence type="ECO:0000313" key="3">
    <source>
        <dbReference type="EMBL" id="EGG24091.1"/>
    </source>
</evidence>
<feature type="transmembrane region" description="Helical" evidence="1">
    <location>
        <begin position="1169"/>
        <end position="1188"/>
    </location>
</feature>
<evidence type="ECO:0000313" key="4">
    <source>
        <dbReference type="Proteomes" id="UP000007797"/>
    </source>
</evidence>
<dbReference type="GeneID" id="14876140"/>
<dbReference type="Gene3D" id="2.60.120.260">
    <property type="entry name" value="Galactose-binding domain-like"/>
    <property type="match status" value="1"/>
</dbReference>
<feature type="domain" description="Fibronectin type-III" evidence="2">
    <location>
        <begin position="806"/>
        <end position="886"/>
    </location>
</feature>
<dbReference type="OrthoDB" id="442731at2759"/>
<keyword evidence="1" id="KW-1133">Transmembrane helix</keyword>
<evidence type="ECO:0000259" key="2">
    <source>
        <dbReference type="SMART" id="SM00060"/>
    </source>
</evidence>
<dbReference type="KEGG" id="dfa:DFA_06230"/>
<dbReference type="Pfam" id="PF23106">
    <property type="entry name" value="EGF_Teneurin"/>
    <property type="match status" value="1"/>
</dbReference>
<keyword evidence="1" id="KW-0472">Membrane</keyword>
<dbReference type="InterPro" id="IPR003961">
    <property type="entry name" value="FN3_dom"/>
</dbReference>
<dbReference type="EMBL" id="GL883007">
    <property type="protein sequence ID" value="EGG24091.1"/>
    <property type="molecule type" value="Genomic_DNA"/>
</dbReference>
<dbReference type="InterPro" id="IPR036116">
    <property type="entry name" value="FN3_sf"/>
</dbReference>
<keyword evidence="4" id="KW-1185">Reference proteome</keyword>
<gene>
    <name evidence="3" type="ORF">DFA_06230</name>
</gene>
<dbReference type="Proteomes" id="UP000007797">
    <property type="component" value="Unassembled WGS sequence"/>
</dbReference>
<name>F4PKG7_CACFS</name>
<organism evidence="3 4">
    <name type="scientific">Cavenderia fasciculata</name>
    <name type="common">Slime mold</name>
    <name type="synonym">Dictyostelium fasciculatum</name>
    <dbReference type="NCBI Taxonomy" id="261658"/>
    <lineage>
        <taxon>Eukaryota</taxon>
        <taxon>Amoebozoa</taxon>
        <taxon>Evosea</taxon>
        <taxon>Eumycetozoa</taxon>
        <taxon>Dictyostelia</taxon>
        <taxon>Acytosteliales</taxon>
        <taxon>Cavenderiaceae</taxon>
        <taxon>Cavenderia</taxon>
    </lineage>
</organism>